<evidence type="ECO:0000256" key="5">
    <source>
        <dbReference type="ARBA" id="ARBA00022679"/>
    </source>
</evidence>
<dbReference type="PROSITE" id="PS50293">
    <property type="entry name" value="TPR_REGION"/>
    <property type="match status" value="6"/>
</dbReference>
<dbReference type="Proteomes" id="UP000001235">
    <property type="component" value="Chromosome"/>
</dbReference>
<dbReference type="InterPro" id="IPR051939">
    <property type="entry name" value="Glycosyltr_41/O-GlcNAc_trsf"/>
</dbReference>
<dbReference type="SUPFAM" id="SSF53756">
    <property type="entry name" value="UDP-Glycosyltransferase/glycogen phosphorylase"/>
    <property type="match status" value="2"/>
</dbReference>
<dbReference type="RefSeq" id="WP_013293069.1">
    <property type="nucleotide sequence ID" value="NC_014394.1"/>
</dbReference>
<evidence type="ECO:0000256" key="4">
    <source>
        <dbReference type="ARBA" id="ARBA00022676"/>
    </source>
</evidence>
<dbReference type="InterPro" id="IPR019734">
    <property type="entry name" value="TPR_rpt"/>
</dbReference>
<dbReference type="CAZy" id="GT41">
    <property type="family name" value="Glycosyltransferase Family 41"/>
</dbReference>
<feature type="repeat" description="TPR" evidence="8">
    <location>
        <begin position="5"/>
        <end position="38"/>
    </location>
</feature>
<dbReference type="Pfam" id="PF14559">
    <property type="entry name" value="TPR_19"/>
    <property type="match status" value="1"/>
</dbReference>
<evidence type="ECO:0000256" key="1">
    <source>
        <dbReference type="ARBA" id="ARBA00004922"/>
    </source>
</evidence>
<feature type="repeat" description="TPR" evidence="8">
    <location>
        <begin position="1055"/>
        <end position="1088"/>
    </location>
</feature>
<dbReference type="GO" id="GO:0097363">
    <property type="term" value="F:protein O-acetylglucosaminyltransferase activity"/>
    <property type="evidence" value="ECO:0007669"/>
    <property type="project" value="UniProtKB-EC"/>
</dbReference>
<feature type="repeat" description="TPR" evidence="8">
    <location>
        <begin position="1191"/>
        <end position="1224"/>
    </location>
</feature>
<keyword evidence="4" id="KW-0328">Glycosyltransferase</keyword>
<evidence type="ECO:0000256" key="7">
    <source>
        <dbReference type="ARBA" id="ARBA00022803"/>
    </source>
</evidence>
<dbReference type="Pfam" id="PF13374">
    <property type="entry name" value="TPR_10"/>
    <property type="match status" value="1"/>
</dbReference>
<dbReference type="eggNOG" id="COG3914">
    <property type="taxonomic scope" value="Bacteria"/>
</dbReference>
<feature type="repeat" description="TPR" evidence="8">
    <location>
        <begin position="336"/>
        <end position="369"/>
    </location>
</feature>
<dbReference type="PANTHER" id="PTHR44835">
    <property type="entry name" value="UDP-N-ACETYLGLUCOSAMINE--PEPTIDE N-ACETYLGLUCOSAMINYLTRANSFERASE SPINDLY-RELATED"/>
    <property type="match status" value="1"/>
</dbReference>
<dbReference type="PROSITE" id="PS50005">
    <property type="entry name" value="TPR"/>
    <property type="match status" value="15"/>
</dbReference>
<organism evidence="10 11">
    <name type="scientific">Gallionella capsiferriformans (strain ES-2)</name>
    <name type="common">Gallionella ferruginea capsiferriformans (strain ES-2)</name>
    <dbReference type="NCBI Taxonomy" id="395494"/>
    <lineage>
        <taxon>Bacteria</taxon>
        <taxon>Pseudomonadati</taxon>
        <taxon>Pseudomonadota</taxon>
        <taxon>Betaproteobacteria</taxon>
        <taxon>Nitrosomonadales</taxon>
        <taxon>Gallionellaceae</taxon>
        <taxon>Gallionella</taxon>
    </lineage>
</organism>
<keyword evidence="5" id="KW-0808">Transferase</keyword>
<keyword evidence="11" id="KW-1185">Reference proteome</keyword>
<dbReference type="InterPro" id="IPR011990">
    <property type="entry name" value="TPR-like_helical_dom_sf"/>
</dbReference>
<gene>
    <name evidence="10" type="ordered locus">Galf_1101</name>
</gene>
<feature type="repeat" description="TPR" evidence="8">
    <location>
        <begin position="302"/>
        <end position="335"/>
    </location>
</feature>
<keyword evidence="6" id="KW-0677">Repeat</keyword>
<accession>D9SF32</accession>
<comment type="pathway">
    <text evidence="1">Protein modification; protein glycosylation.</text>
</comment>
<feature type="repeat" description="TPR" evidence="8">
    <location>
        <begin position="1089"/>
        <end position="1122"/>
    </location>
</feature>
<evidence type="ECO:0000256" key="6">
    <source>
        <dbReference type="ARBA" id="ARBA00022737"/>
    </source>
</evidence>
<evidence type="ECO:0000256" key="8">
    <source>
        <dbReference type="PROSITE-ProRule" id="PRU00339"/>
    </source>
</evidence>
<evidence type="ECO:0000256" key="2">
    <source>
        <dbReference type="ARBA" id="ARBA00005386"/>
    </source>
</evidence>
<dbReference type="InterPro" id="IPR029489">
    <property type="entry name" value="OGT/SEC/SPY_C"/>
</dbReference>
<dbReference type="Pfam" id="PF13424">
    <property type="entry name" value="TPR_12"/>
    <property type="match status" value="3"/>
</dbReference>
<feature type="domain" description="O-GlcNAc transferase C-terminal" evidence="9">
    <location>
        <begin position="1442"/>
        <end position="1619"/>
    </location>
</feature>
<dbReference type="Gene3D" id="3.40.50.11380">
    <property type="match status" value="2"/>
</dbReference>
<feature type="repeat" description="TPR" evidence="8">
    <location>
        <begin position="506"/>
        <end position="539"/>
    </location>
</feature>
<dbReference type="Pfam" id="PF13844">
    <property type="entry name" value="Glyco_transf_41"/>
    <property type="match status" value="4"/>
</dbReference>
<dbReference type="Pfam" id="PF13181">
    <property type="entry name" value="TPR_8"/>
    <property type="match status" value="2"/>
</dbReference>
<dbReference type="KEGG" id="gca:Galf_1101"/>
<dbReference type="HOGENOM" id="CLU_242619_0_0_4"/>
<dbReference type="eggNOG" id="COG3063">
    <property type="taxonomic scope" value="Bacteria"/>
</dbReference>
<feature type="repeat" description="TPR" evidence="8">
    <location>
        <begin position="234"/>
        <end position="267"/>
    </location>
</feature>
<feature type="repeat" description="TPR" evidence="8">
    <location>
        <begin position="472"/>
        <end position="505"/>
    </location>
</feature>
<feature type="repeat" description="TPR" evidence="8">
    <location>
        <begin position="166"/>
        <end position="199"/>
    </location>
</feature>
<dbReference type="PANTHER" id="PTHR44835:SF1">
    <property type="entry name" value="PROTEIN O-GLCNAC TRANSFERASE"/>
    <property type="match status" value="1"/>
</dbReference>
<evidence type="ECO:0000313" key="10">
    <source>
        <dbReference type="EMBL" id="ADL55129.1"/>
    </source>
</evidence>
<dbReference type="STRING" id="395494.Galf_1101"/>
<feature type="domain" description="O-GlcNAc transferase C-terminal" evidence="9">
    <location>
        <begin position="1254"/>
        <end position="1421"/>
    </location>
</feature>
<dbReference type="eggNOG" id="COG0457">
    <property type="taxonomic scope" value="Bacteria"/>
</dbReference>
<reference evidence="10 11" key="1">
    <citation type="submission" date="2010-08" db="EMBL/GenBank/DDBJ databases">
        <title>Complete sequence of Gallionella capsiferriformans ES-2.</title>
        <authorList>
            <consortium name="US DOE Joint Genome Institute"/>
            <person name="Lucas S."/>
            <person name="Copeland A."/>
            <person name="Lapidus A."/>
            <person name="Cheng J.-F."/>
            <person name="Bruce D."/>
            <person name="Goodwin L."/>
            <person name="Pitluck S."/>
            <person name="Chertkov O."/>
            <person name="Davenport K.W."/>
            <person name="Detter J.C."/>
            <person name="Han C."/>
            <person name="Tapia R."/>
            <person name="Land M."/>
            <person name="Hauser L."/>
            <person name="Chang Y.-J."/>
            <person name="Jeffries C."/>
            <person name="Kyrpides N."/>
            <person name="Ivanova N."/>
            <person name="Mikhailova N."/>
            <person name="Shelobolina E.S."/>
            <person name="Picardal F."/>
            <person name="Roden E."/>
            <person name="Emerson D."/>
            <person name="Woyke T."/>
        </authorList>
    </citation>
    <scope>NUCLEOTIDE SEQUENCE [LARGE SCALE GENOMIC DNA]</scope>
    <source>
        <strain evidence="10 11">ES-2</strain>
    </source>
</reference>
<evidence type="ECO:0000256" key="3">
    <source>
        <dbReference type="ARBA" id="ARBA00011970"/>
    </source>
</evidence>
<feature type="repeat" description="TPR" evidence="8">
    <location>
        <begin position="268"/>
        <end position="301"/>
    </location>
</feature>
<evidence type="ECO:0000313" key="11">
    <source>
        <dbReference type="Proteomes" id="UP000001235"/>
    </source>
</evidence>
<dbReference type="UniPathway" id="UPA00378"/>
<feature type="domain" description="O-GlcNAc transferase C-terminal" evidence="9">
    <location>
        <begin position="756"/>
        <end position="933"/>
    </location>
</feature>
<comment type="similarity">
    <text evidence="2">Belongs to the glycosyltransferase 41 family. O-GlcNAc transferase subfamily.</text>
</comment>
<feature type="repeat" description="TPR" evidence="8">
    <location>
        <begin position="404"/>
        <end position="437"/>
    </location>
</feature>
<protein>
    <recommendedName>
        <fullName evidence="3">protein O-GlcNAc transferase</fullName>
        <ecNumber evidence="3">2.4.1.255</ecNumber>
    </recommendedName>
</protein>
<feature type="repeat" description="TPR" evidence="8">
    <location>
        <begin position="370"/>
        <end position="403"/>
    </location>
</feature>
<evidence type="ECO:0000259" key="9">
    <source>
        <dbReference type="Pfam" id="PF13844"/>
    </source>
</evidence>
<dbReference type="EC" id="2.4.1.255" evidence="3"/>
<dbReference type="Gene3D" id="1.25.40.10">
    <property type="entry name" value="Tetratricopeptide repeat domain"/>
    <property type="match status" value="10"/>
</dbReference>
<dbReference type="Gene3D" id="3.40.50.2000">
    <property type="entry name" value="Glycogen Phosphorylase B"/>
    <property type="match status" value="2"/>
</dbReference>
<sequence length="1646" mass="181619">MQLTSEQMLQRAVAHQQAGEYQDAERYYLAILQADPHHPEANHNAGVMAVQMKQPALGLPYLLTALEADPGRARYWISYIDALLQSGQMDEAQQVLSLAIQQGLQGHEVNELTQRLGSVVQDEVSASSAHPSRAQIDHLVELFGKRQYAESAELARKMTLRYPAHEFGWKALGAALKQLGRTEEALAAMQRSVELSPDDVEVNYNLGVVLQEAGRLDEAEQSYRRAVALNAAYADAHCNLGVVLQELGRASEAEACYRRAIQINPRYAAAYSNLANTLMASAELAEAEKCCRRALEINPGAADAHSTLGHIFEKQGDLAAAEASFRRALQINPDSAADLSHLGSVLKAQGRLDEADICYRRALQFKPDYADAHYNLATLLKEQGRPDEAENSYRQALRFNPDFVYAYYNVANVLLSQSRLTEAESGYREAIRLKPDFAEAHNNLGIVLRALGRPAEAEASYLEAIRIQPDYAEAHSNLGITLHELGRSSDAVRSINQALLISPMLAEAHCNLGNVLLGLGRQAEAQASYRRALQCDPDFAEAHSNLIFTMDLAVGSDTAMQQQERKNWHAAHAAHLYQQRNFSNARDPDKRLRIGYVSADFRVHSAAYAFGAMLTKFSPDDFEIVAYSNSNREDAMTQRFQQHVTLWRKIIGMSDQAVVDMILADGIDILVDLSGHSSGNRLLVFARKPAPIQITAWGYASGTGLRAMDVFFSDTVFVPPEETHLYAEQVRYLPCAISYFAPDIAPDVSCLPALSGHGVTFGSYNRLAKNSEAAYRAWAKILRAVPDSRMIFKTPVLDDAAVQDQVRAYFTSAGVAAERIILLGKSPHDEHMAAFNQIDISLDPFPHGGGVSALEGLLMGVPVVTLNWPSLAGRISASIMTTLAMPDWIAGSEEEYVQLAIQKATDIPSLSVLRGQLRGRFMTSVIGDQTAYVRYVEREYRQLWREWCVTHPVDLAEKKSNLNVDEAGGLPDALSIASVSADISHPSDQAVQLLLRHFSEASQDDAWLLAQEMTKNFPSYGLGWLVTGAILRQRGQSIDALAAMQKAAVLLPDDAAAINNLGLALHDVGRLLEAEATFRRALAMNPDFAEAYGNLGNTLHALGRLSDAEDSYQRAIRIKPDFPDAYNNLSITLKGLGRLVEAEGACRRALQINPGFAEAFSNLGFILKEQWRLDEAEASIQQALSINSTCVEAHCNLAATLLESGKSVEAEASLRRALQLRPDDATLHSNLIFTLDLMTGESTASLQKERRLWNDVHAAHLPSYKLHRNLPSPERRLRIGYVSADFRMHSAAYAFTAMLLDFDREQFEVIAYSNSKIEDKLTETFKKSVTLWRDIVGLPDDEVDDLIRQEGVDILVDLSGHTAGNRLLVFARKPAPIQITAFGYAAGTGMDAMDVLFADEIFVPRDEVPVYAERVRYLPCAVSMFISADVPDPCALPALSGGGITFGSFNRLVKISEQTYLAWAKILRALPDSRLILKTHALDDAGTRERVSEHFIRAGIDPARIILLGKTSREAQLAAFNRVDIALDTFPHGGGMTTLEGLVMGVPVVTLRWPTLTGRVSASILTTLGMPDWIAESQDEYVKLAIQKAADLQSLSVLRGQLRGRFMSSVIGNQAAYVRCVEREYRLLWREWCARRPNARIVQDLS</sequence>
<name>D9SF32_GALCS</name>
<keyword evidence="7 8" id="KW-0802">TPR repeat</keyword>
<dbReference type="Pfam" id="PF00515">
    <property type="entry name" value="TPR_1"/>
    <property type="match status" value="1"/>
</dbReference>
<dbReference type="Pfam" id="PF13432">
    <property type="entry name" value="TPR_16"/>
    <property type="match status" value="3"/>
</dbReference>
<dbReference type="SMART" id="SM00028">
    <property type="entry name" value="TPR"/>
    <property type="match status" value="19"/>
</dbReference>
<dbReference type="SUPFAM" id="SSF48452">
    <property type="entry name" value="TPR-like"/>
    <property type="match status" value="4"/>
</dbReference>
<feature type="domain" description="O-GlcNAc transferase C-terminal" evidence="9">
    <location>
        <begin position="584"/>
        <end position="736"/>
    </location>
</feature>
<dbReference type="EMBL" id="CP002159">
    <property type="protein sequence ID" value="ADL55129.1"/>
    <property type="molecule type" value="Genomic_DNA"/>
</dbReference>
<proteinExistence type="inferred from homology"/>
<feature type="repeat" description="TPR" evidence="8">
    <location>
        <begin position="200"/>
        <end position="233"/>
    </location>
</feature>
<feature type="repeat" description="TPR" evidence="8">
    <location>
        <begin position="438"/>
        <end position="471"/>
    </location>
</feature>